<dbReference type="EMBL" id="BMTF01000043">
    <property type="protein sequence ID" value="GGV96915.1"/>
    <property type="molecule type" value="Genomic_DNA"/>
</dbReference>
<protein>
    <submittedName>
        <fullName evidence="2">Uncharacterized protein</fullName>
    </submittedName>
</protein>
<evidence type="ECO:0000313" key="3">
    <source>
        <dbReference type="Proteomes" id="UP000660675"/>
    </source>
</evidence>
<dbReference type="Proteomes" id="UP000660675">
    <property type="component" value="Unassembled WGS sequence"/>
</dbReference>
<feature type="region of interest" description="Disordered" evidence="1">
    <location>
        <begin position="1"/>
        <end position="25"/>
    </location>
</feature>
<sequence length="68" mass="7865">MPRDAAPEPPEVESAPATEQKQAPAYSCERWFGRLMEEELSELDRHMLTKELQRVMLSETSRIEDSET</sequence>
<evidence type="ECO:0000256" key="1">
    <source>
        <dbReference type="SAM" id="MobiDB-lite"/>
    </source>
</evidence>
<keyword evidence="3" id="KW-1185">Reference proteome</keyword>
<reference evidence="3" key="1">
    <citation type="journal article" date="2019" name="Int. J. Syst. Evol. Microbiol.">
        <title>The Global Catalogue of Microorganisms (GCM) 10K type strain sequencing project: providing services to taxonomists for standard genome sequencing and annotation.</title>
        <authorList>
            <consortium name="The Broad Institute Genomics Platform"/>
            <consortium name="The Broad Institute Genome Sequencing Center for Infectious Disease"/>
            <person name="Wu L."/>
            <person name="Ma J."/>
        </authorList>
    </citation>
    <scope>NUCLEOTIDE SEQUENCE [LARGE SCALE GENOMIC DNA]</scope>
    <source>
        <strain evidence="3">JCM 4376</strain>
    </source>
</reference>
<comment type="caution">
    <text evidence="2">The sequence shown here is derived from an EMBL/GenBank/DDBJ whole genome shotgun (WGS) entry which is preliminary data.</text>
</comment>
<evidence type="ECO:0000313" key="2">
    <source>
        <dbReference type="EMBL" id="GGV96915.1"/>
    </source>
</evidence>
<name>A0ABQ2WBN4_9ACTN</name>
<proteinExistence type="predicted"/>
<organism evidence="2 3">
    <name type="scientific">Streptomyces gelaticus</name>
    <dbReference type="NCBI Taxonomy" id="285446"/>
    <lineage>
        <taxon>Bacteria</taxon>
        <taxon>Bacillati</taxon>
        <taxon>Actinomycetota</taxon>
        <taxon>Actinomycetes</taxon>
        <taxon>Kitasatosporales</taxon>
        <taxon>Streptomycetaceae</taxon>
        <taxon>Streptomyces</taxon>
    </lineage>
</organism>
<gene>
    <name evidence="2" type="ORF">GCM10015535_67220</name>
</gene>
<accession>A0ABQ2WBN4</accession>